<name>A0A949K1V9_9FIRM</name>
<reference evidence="1" key="1">
    <citation type="submission" date="2021-06" db="EMBL/GenBank/DDBJ databases">
        <title>Description of novel taxa of the family Lachnospiraceae.</title>
        <authorList>
            <person name="Chaplin A.V."/>
            <person name="Sokolova S.R."/>
            <person name="Pikina A.P."/>
            <person name="Korzhanova M."/>
            <person name="Belova V."/>
            <person name="Korostin D."/>
            <person name="Efimov B.A."/>
        </authorList>
    </citation>
    <scope>NUCLEOTIDE SEQUENCE</scope>
    <source>
        <strain evidence="1">ASD5720</strain>
    </source>
</reference>
<dbReference type="RefSeq" id="WP_158344156.1">
    <property type="nucleotide sequence ID" value="NZ_JAHQCW010000058.1"/>
</dbReference>
<comment type="caution">
    <text evidence="1">The sequence shown here is derived from an EMBL/GenBank/DDBJ whole genome shotgun (WGS) entry which is preliminary data.</text>
</comment>
<protein>
    <submittedName>
        <fullName evidence="1">Uncharacterized protein</fullName>
    </submittedName>
</protein>
<keyword evidence="2" id="KW-1185">Reference proteome</keyword>
<dbReference type="AlphaFoldDB" id="A0A949K1V9"/>
<evidence type="ECO:0000313" key="1">
    <source>
        <dbReference type="EMBL" id="MBU9739403.1"/>
    </source>
</evidence>
<proteinExistence type="predicted"/>
<evidence type="ECO:0000313" key="2">
    <source>
        <dbReference type="Proteomes" id="UP000712157"/>
    </source>
</evidence>
<dbReference type="Proteomes" id="UP000712157">
    <property type="component" value="Unassembled WGS sequence"/>
</dbReference>
<sequence>MIWYRDLYVGELAEKKKNRIIWKIKHGAGMTDIYLITLASNGVDLLDIFHSSLMLQPAFRKQRPFIVGIARGYDEAVETAARILLQVYQETGDFKVRDYIQQRQKIKR</sequence>
<accession>A0A949K1V9</accession>
<dbReference type="EMBL" id="JAHQCW010000058">
    <property type="protein sequence ID" value="MBU9739403.1"/>
    <property type="molecule type" value="Genomic_DNA"/>
</dbReference>
<gene>
    <name evidence="1" type="ORF">KTH89_22980</name>
</gene>
<organism evidence="1 2">
    <name type="scientific">Diplocloster agilis</name>
    <dbReference type="NCBI Taxonomy" id="2850323"/>
    <lineage>
        <taxon>Bacteria</taxon>
        <taxon>Bacillati</taxon>
        <taxon>Bacillota</taxon>
        <taxon>Clostridia</taxon>
        <taxon>Lachnospirales</taxon>
        <taxon>Lachnospiraceae</taxon>
        <taxon>Diplocloster</taxon>
    </lineage>
</organism>